<dbReference type="PANTHER" id="PTHR11394">
    <property type="entry name" value="TASTE RECEPTOR TYPE 2"/>
    <property type="match status" value="1"/>
</dbReference>
<evidence type="ECO:0000256" key="4">
    <source>
        <dbReference type="ARBA" id="ARBA00022606"/>
    </source>
</evidence>
<keyword evidence="6 13" id="KW-1133">Transmembrane helix</keyword>
<accession>A0AAV6YSS1</accession>
<dbReference type="Proteomes" id="UP000824782">
    <property type="component" value="Unassembled WGS sequence"/>
</dbReference>
<dbReference type="InterPro" id="IPR007960">
    <property type="entry name" value="TAS2R"/>
</dbReference>
<evidence type="ECO:0000256" key="13">
    <source>
        <dbReference type="SAM" id="Phobius"/>
    </source>
</evidence>
<dbReference type="SUPFAM" id="SSF81321">
    <property type="entry name" value="Family A G protein-coupled receptor-like"/>
    <property type="match status" value="1"/>
</dbReference>
<dbReference type="Pfam" id="PF05296">
    <property type="entry name" value="TAS2R"/>
    <property type="match status" value="1"/>
</dbReference>
<keyword evidence="4 12" id="KW-0716">Sensory transduction</keyword>
<dbReference type="FunFam" id="1.20.1070.10:FF:000055">
    <property type="entry name" value="Taste receptor type 2"/>
    <property type="match status" value="1"/>
</dbReference>
<keyword evidence="15" id="KW-1185">Reference proteome</keyword>
<evidence type="ECO:0000256" key="7">
    <source>
        <dbReference type="ARBA" id="ARBA00023040"/>
    </source>
</evidence>
<keyword evidence="5 12" id="KW-0812">Transmembrane</keyword>
<dbReference type="GO" id="GO:0033038">
    <property type="term" value="F:bitter taste receptor activity"/>
    <property type="evidence" value="ECO:0007669"/>
    <property type="project" value="InterPro"/>
</dbReference>
<comment type="subcellular location">
    <subcellularLocation>
        <location evidence="1 12">Membrane</location>
        <topology evidence="1 12">Multi-pass membrane protein</topology>
    </subcellularLocation>
</comment>
<feature type="transmembrane region" description="Helical" evidence="13">
    <location>
        <begin position="12"/>
        <end position="36"/>
    </location>
</feature>
<evidence type="ECO:0000313" key="14">
    <source>
        <dbReference type="EMBL" id="KAG8539711.1"/>
    </source>
</evidence>
<comment type="similarity">
    <text evidence="2 11">Belongs to the G-protein coupled receptor T2R family.</text>
</comment>
<dbReference type="Gene3D" id="1.20.1070.10">
    <property type="entry name" value="Rhodopsin 7-helix transmembrane proteins"/>
    <property type="match status" value="1"/>
</dbReference>
<keyword evidence="9 12" id="KW-0675">Receptor</keyword>
<organism evidence="14 15">
    <name type="scientific">Engystomops pustulosus</name>
    <name type="common">Tungara frog</name>
    <name type="synonym">Physalaemus pustulosus</name>
    <dbReference type="NCBI Taxonomy" id="76066"/>
    <lineage>
        <taxon>Eukaryota</taxon>
        <taxon>Metazoa</taxon>
        <taxon>Chordata</taxon>
        <taxon>Craniata</taxon>
        <taxon>Vertebrata</taxon>
        <taxon>Euteleostomi</taxon>
        <taxon>Amphibia</taxon>
        <taxon>Batrachia</taxon>
        <taxon>Anura</taxon>
        <taxon>Neobatrachia</taxon>
        <taxon>Hyloidea</taxon>
        <taxon>Leptodactylidae</taxon>
        <taxon>Leiuperinae</taxon>
        <taxon>Engystomops</taxon>
    </lineage>
</organism>
<evidence type="ECO:0000256" key="11">
    <source>
        <dbReference type="RuleBase" id="RU004423"/>
    </source>
</evidence>
<keyword evidence="8 12" id="KW-0472">Membrane</keyword>
<proteinExistence type="inferred from homology"/>
<evidence type="ECO:0000256" key="8">
    <source>
        <dbReference type="ARBA" id="ARBA00023136"/>
    </source>
</evidence>
<keyword evidence="10 12" id="KW-0807">Transducer</keyword>
<feature type="transmembrane region" description="Helical" evidence="13">
    <location>
        <begin position="261"/>
        <end position="287"/>
    </location>
</feature>
<evidence type="ECO:0000256" key="10">
    <source>
        <dbReference type="ARBA" id="ARBA00023224"/>
    </source>
</evidence>
<evidence type="ECO:0000256" key="1">
    <source>
        <dbReference type="ARBA" id="ARBA00004141"/>
    </source>
</evidence>
<evidence type="ECO:0000256" key="6">
    <source>
        <dbReference type="ARBA" id="ARBA00022989"/>
    </source>
</evidence>
<dbReference type="AlphaFoldDB" id="A0AAV6YSS1"/>
<feature type="transmembrane region" description="Helical" evidence="13">
    <location>
        <begin position="88"/>
        <end position="109"/>
    </location>
</feature>
<evidence type="ECO:0000256" key="9">
    <source>
        <dbReference type="ARBA" id="ARBA00023170"/>
    </source>
</evidence>
<sequence>MAELNPPVAVTLHVLLALLGLLGNTFIFLVHFLDWLKTRELNPCDFIINCISLSNIFLQGTVLFNEICFFLFTVFYSQDWVVKSMVVIMSSLAFCSLWSSTVLCFYYCVKIINVNGAFIHKLKAKLPVLVPWMITFSVGMSWAAGLPSYWDLYRESPCPTANYTGNITSLISFKFKSKCVCLFQMYMLVSGAAFLIISFTAGAIIYSLCKHMIRMRRNNEGSGSGKINSHLSAAKTVTSLLLLYLFFYGALNIIFNDTTEVGSLIFSLCFLAVSGFPTLNSIVLITGNRKLINTCKKIFGIRSAAGNTEVTVTTY</sequence>
<dbReference type="PANTHER" id="PTHR11394:SF144">
    <property type="entry name" value="TASTE RECEPTOR TYPE 2"/>
    <property type="match status" value="1"/>
</dbReference>
<evidence type="ECO:0000256" key="2">
    <source>
        <dbReference type="ARBA" id="ARBA00007376"/>
    </source>
</evidence>
<reference evidence="14" key="1">
    <citation type="thesis" date="2020" institute="ProQuest LLC" country="789 East Eisenhower Parkway, Ann Arbor, MI, USA">
        <title>Comparative Genomics and Chromosome Evolution.</title>
        <authorList>
            <person name="Mudd A.B."/>
        </authorList>
    </citation>
    <scope>NUCLEOTIDE SEQUENCE</scope>
    <source>
        <strain evidence="14">237g6f4</strain>
        <tissue evidence="14">Blood</tissue>
    </source>
</reference>
<feature type="transmembrane region" description="Helical" evidence="13">
    <location>
        <begin position="236"/>
        <end position="255"/>
    </location>
</feature>
<feature type="transmembrane region" description="Helical" evidence="13">
    <location>
        <begin position="185"/>
        <end position="209"/>
    </location>
</feature>
<evidence type="ECO:0000256" key="12">
    <source>
        <dbReference type="RuleBase" id="RU004424"/>
    </source>
</evidence>
<comment type="caution">
    <text evidence="14">The sequence shown here is derived from an EMBL/GenBank/DDBJ whole genome shotgun (WGS) entry which is preliminary data.</text>
</comment>
<dbReference type="GO" id="GO:0016020">
    <property type="term" value="C:membrane"/>
    <property type="evidence" value="ECO:0007669"/>
    <property type="project" value="UniProtKB-SubCell"/>
</dbReference>
<protein>
    <recommendedName>
        <fullName evidence="12">Taste receptor type 2</fullName>
    </recommendedName>
</protein>
<feature type="transmembrane region" description="Helical" evidence="13">
    <location>
        <begin position="56"/>
        <end position="76"/>
    </location>
</feature>
<dbReference type="EMBL" id="WNYA01013365">
    <property type="protein sequence ID" value="KAG8539711.1"/>
    <property type="molecule type" value="Genomic_DNA"/>
</dbReference>
<gene>
    <name evidence="14" type="ORF">GDO81_020485</name>
</gene>
<dbReference type="GO" id="GO:0004930">
    <property type="term" value="F:G protein-coupled receptor activity"/>
    <property type="evidence" value="ECO:0007669"/>
    <property type="project" value="UniProtKB-KW"/>
</dbReference>
<keyword evidence="3 12" id="KW-0919">Taste</keyword>
<feature type="transmembrane region" description="Helical" evidence="13">
    <location>
        <begin position="129"/>
        <end position="150"/>
    </location>
</feature>
<name>A0AAV6YSS1_ENGPU</name>
<evidence type="ECO:0000256" key="5">
    <source>
        <dbReference type="ARBA" id="ARBA00022692"/>
    </source>
</evidence>
<evidence type="ECO:0000256" key="3">
    <source>
        <dbReference type="ARBA" id="ARBA00022480"/>
    </source>
</evidence>
<evidence type="ECO:0000313" key="15">
    <source>
        <dbReference type="Proteomes" id="UP000824782"/>
    </source>
</evidence>
<keyword evidence="7 12" id="KW-0297">G-protein coupled receptor</keyword>